<feature type="chain" id="PRO_5040291875" evidence="1">
    <location>
        <begin position="26"/>
        <end position="302"/>
    </location>
</feature>
<evidence type="ECO:0000313" key="2">
    <source>
        <dbReference type="EMBL" id="KAJ8041766.1"/>
    </source>
</evidence>
<dbReference type="AlphaFoldDB" id="A0A9Q1CBH1"/>
<feature type="signal peptide" evidence="1">
    <location>
        <begin position="1"/>
        <end position="25"/>
    </location>
</feature>
<evidence type="ECO:0000256" key="1">
    <source>
        <dbReference type="SAM" id="SignalP"/>
    </source>
</evidence>
<reference evidence="2" key="1">
    <citation type="submission" date="2021-10" db="EMBL/GenBank/DDBJ databases">
        <title>Tropical sea cucumber genome reveals ecological adaptation and Cuvierian tubules defense mechanism.</title>
        <authorList>
            <person name="Chen T."/>
        </authorList>
    </citation>
    <scope>NUCLEOTIDE SEQUENCE</scope>
    <source>
        <strain evidence="2">Nanhai2018</strain>
        <tissue evidence="2">Muscle</tissue>
    </source>
</reference>
<sequence>MTYRHLGLAVRSIWLLNAFADATLTDNTVWSYGWDGILAYIPANRQLIQEKLDTWHNSISETCNGPRLYLPETEAFPGILDKDQHVVHIEIGYVNYHIPDKCNSVNGVELGLVIPLLSDDPKGPPKYSLALIKFYQRDRVEPPYSNHSFPYLPVDELTMTDSSVVMRNGSDEILLSFERFNKPCKPAPAMSKHELDEFLTRNFQFGLPQPGFSSCDRRPSYNQFCKCIESIQCDLPRCYPEVCETAWYSNERVTCSASVQITNISEGFRDFMMLGDGPIEVIAADSITGDFTMNQSKCPCLK</sequence>
<gene>
    <name evidence="2" type="ORF">HOLleu_12671</name>
</gene>
<proteinExistence type="predicted"/>
<protein>
    <submittedName>
        <fullName evidence="2">Uncharacterized protein</fullName>
    </submittedName>
</protein>
<comment type="caution">
    <text evidence="2">The sequence shown here is derived from an EMBL/GenBank/DDBJ whole genome shotgun (WGS) entry which is preliminary data.</text>
</comment>
<evidence type="ECO:0000313" key="3">
    <source>
        <dbReference type="Proteomes" id="UP001152320"/>
    </source>
</evidence>
<organism evidence="2 3">
    <name type="scientific">Holothuria leucospilota</name>
    <name type="common">Black long sea cucumber</name>
    <name type="synonym">Mertensiothuria leucospilota</name>
    <dbReference type="NCBI Taxonomy" id="206669"/>
    <lineage>
        <taxon>Eukaryota</taxon>
        <taxon>Metazoa</taxon>
        <taxon>Echinodermata</taxon>
        <taxon>Eleutherozoa</taxon>
        <taxon>Echinozoa</taxon>
        <taxon>Holothuroidea</taxon>
        <taxon>Aspidochirotacea</taxon>
        <taxon>Aspidochirotida</taxon>
        <taxon>Holothuriidae</taxon>
        <taxon>Holothuria</taxon>
    </lineage>
</organism>
<keyword evidence="3" id="KW-1185">Reference proteome</keyword>
<accession>A0A9Q1CBH1</accession>
<dbReference type="EMBL" id="JAIZAY010000005">
    <property type="protein sequence ID" value="KAJ8041766.1"/>
    <property type="molecule type" value="Genomic_DNA"/>
</dbReference>
<keyword evidence="1" id="KW-0732">Signal</keyword>
<dbReference type="Proteomes" id="UP001152320">
    <property type="component" value="Chromosome 5"/>
</dbReference>
<name>A0A9Q1CBH1_HOLLE</name>